<feature type="transmembrane region" description="Helical" evidence="1">
    <location>
        <begin position="117"/>
        <end position="141"/>
    </location>
</feature>
<evidence type="ECO:0000256" key="1">
    <source>
        <dbReference type="SAM" id="Phobius"/>
    </source>
</evidence>
<keyword evidence="1" id="KW-0472">Membrane</keyword>
<evidence type="ECO:0000313" key="4">
    <source>
        <dbReference type="Proteomes" id="UP000180098"/>
    </source>
</evidence>
<keyword evidence="1" id="KW-1133">Transmembrane helix</keyword>
<gene>
    <name evidence="3" type="ORF">BKP35_11550</name>
</gene>
<comment type="caution">
    <text evidence="3">The sequence shown here is derived from an EMBL/GenBank/DDBJ whole genome shotgun (WGS) entry which is preliminary data.</text>
</comment>
<sequence>MGVVLILFSILAYTQTGDMPSQSAMFPRIVLYGIGITGLLMIVDTLIKVKRGKATNDSSLTLNSFIFQILIPGAFLLITYQLLTIFGFYISAFFLIMVVFFYQTYRANNIKITGKHFLKGLIVAVLITAIMYIIFTLLLGLPVPSGSFFR</sequence>
<dbReference type="InterPro" id="IPR009936">
    <property type="entry name" value="DUF1468"/>
</dbReference>
<reference evidence="3 4" key="1">
    <citation type="submission" date="2016-10" db="EMBL/GenBank/DDBJ databases">
        <title>Draft genome sequences of four alkaliphilic bacteria belonging to the Anaerobacillus genus.</title>
        <authorList>
            <person name="Bassil N.M."/>
            <person name="Lloyd J.R."/>
        </authorList>
    </citation>
    <scope>NUCLEOTIDE SEQUENCE [LARGE SCALE GENOMIC DNA]</scope>
    <source>
        <strain evidence="3 4">DSM 15340</strain>
    </source>
</reference>
<evidence type="ECO:0000313" key="3">
    <source>
        <dbReference type="EMBL" id="OIJ11572.1"/>
    </source>
</evidence>
<proteinExistence type="predicted"/>
<accession>A0A1S2LGC2</accession>
<name>A0A1S2LGC2_9BACI</name>
<keyword evidence="4" id="KW-1185">Reference proteome</keyword>
<feature type="domain" description="DUF1468" evidence="2">
    <location>
        <begin position="2"/>
        <end position="144"/>
    </location>
</feature>
<protein>
    <recommendedName>
        <fullName evidence="2">DUF1468 domain-containing protein</fullName>
    </recommendedName>
</protein>
<dbReference type="EMBL" id="MLQQ01000026">
    <property type="protein sequence ID" value="OIJ11572.1"/>
    <property type="molecule type" value="Genomic_DNA"/>
</dbReference>
<keyword evidence="1" id="KW-0812">Transmembrane</keyword>
<dbReference type="Proteomes" id="UP000180098">
    <property type="component" value="Unassembled WGS sequence"/>
</dbReference>
<dbReference type="AlphaFoldDB" id="A0A1S2LGC2"/>
<organism evidence="3 4">
    <name type="scientific">Anaerobacillus arseniciselenatis</name>
    <dbReference type="NCBI Taxonomy" id="85682"/>
    <lineage>
        <taxon>Bacteria</taxon>
        <taxon>Bacillati</taxon>
        <taxon>Bacillota</taxon>
        <taxon>Bacilli</taxon>
        <taxon>Bacillales</taxon>
        <taxon>Bacillaceae</taxon>
        <taxon>Anaerobacillus</taxon>
    </lineage>
</organism>
<feature type="transmembrane region" description="Helical" evidence="1">
    <location>
        <begin position="59"/>
        <end position="80"/>
    </location>
</feature>
<feature type="transmembrane region" description="Helical" evidence="1">
    <location>
        <begin position="86"/>
        <end position="105"/>
    </location>
</feature>
<dbReference type="Pfam" id="PF07331">
    <property type="entry name" value="TctB"/>
    <property type="match status" value="1"/>
</dbReference>
<dbReference type="OrthoDB" id="1952661at2"/>
<feature type="transmembrane region" description="Helical" evidence="1">
    <location>
        <begin position="26"/>
        <end position="47"/>
    </location>
</feature>
<evidence type="ECO:0000259" key="2">
    <source>
        <dbReference type="Pfam" id="PF07331"/>
    </source>
</evidence>